<organism evidence="3 4">
    <name type="scientific">Tsukamurella paurometabola</name>
    <name type="common">Corynebacterium paurometabolum</name>
    <dbReference type="NCBI Taxonomy" id="2061"/>
    <lineage>
        <taxon>Bacteria</taxon>
        <taxon>Bacillati</taxon>
        <taxon>Actinomycetota</taxon>
        <taxon>Actinomycetes</taxon>
        <taxon>Mycobacteriales</taxon>
        <taxon>Tsukamurellaceae</taxon>
        <taxon>Tsukamurella</taxon>
    </lineage>
</organism>
<proteinExistence type="predicted"/>
<comment type="caution">
    <text evidence="3">The sequence shown here is derived from an EMBL/GenBank/DDBJ whole genome shotgun (WGS) entry which is preliminary data.</text>
</comment>
<dbReference type="EMBL" id="JAGXOE010000047">
    <property type="protein sequence ID" value="MBS4102987.1"/>
    <property type="molecule type" value="Genomic_DNA"/>
</dbReference>
<feature type="domain" description="Mce/MlaD" evidence="1">
    <location>
        <begin position="38"/>
        <end position="112"/>
    </location>
</feature>
<sequence>MKMTGTLVKLGIFVLVTSLGAFGVAALVGNFRFAPRHHYVAIFDSVEGVVKGSEVRIAGVPVGTVTALGLAARGKARVTFEVNEENRLTSTTKAVVRYKNLIGERYVQLVEGDAPGDALAPGATIPNNRTTPALDLDQVVNGFKPLLQGLSPSQVNKLSTSLVAVLDGREAAVSELISDLGVLTNSLADHDAAIGKAIDNFSVVMTTINERRDDTGALVTGLTELVRDLGKDTPVISNSLVKIDDLTKALGVIVTSVQSDLPASIANLGTLAQGLNKNSETLQLVLGKLPKAYQLMNRVTGYGSWINFFVCGIGVKYGAGPQDATPVFTVPAERCKG</sequence>
<dbReference type="InterPro" id="IPR003399">
    <property type="entry name" value="Mce/MlaD"/>
</dbReference>
<dbReference type="RefSeq" id="WP_212554512.1">
    <property type="nucleotide sequence ID" value="NZ_JAGXOE010000047.1"/>
</dbReference>
<gene>
    <name evidence="3" type="ORF">KFZ73_17290</name>
</gene>
<reference evidence="3 4" key="1">
    <citation type="submission" date="2021-04" db="EMBL/GenBank/DDBJ databases">
        <title>Whole genome sequence analysis of a thiophenic sulfur metabolizing bacteria.</title>
        <authorList>
            <person name="Akhtar N."/>
            <person name="Akram J."/>
            <person name="Aslam A."/>
        </authorList>
    </citation>
    <scope>NUCLEOTIDE SEQUENCE [LARGE SCALE GENOMIC DNA]</scope>
    <source>
        <strain evidence="3 4">3OW</strain>
    </source>
</reference>
<dbReference type="NCBIfam" id="TIGR00996">
    <property type="entry name" value="Mtu_fam_mce"/>
    <property type="match status" value="1"/>
</dbReference>
<dbReference type="Pfam" id="PF11887">
    <property type="entry name" value="Mce4_CUP1"/>
    <property type="match status" value="1"/>
</dbReference>
<dbReference type="PANTHER" id="PTHR33371:SF17">
    <property type="entry name" value="MCE-FAMILY PROTEIN MCE1B"/>
    <property type="match status" value="1"/>
</dbReference>
<dbReference type="PANTHER" id="PTHR33371">
    <property type="entry name" value="INTERMEMBRANE PHOSPHOLIPID TRANSPORT SYSTEM BINDING PROTEIN MLAD-RELATED"/>
    <property type="match status" value="1"/>
</dbReference>
<dbReference type="InterPro" id="IPR024516">
    <property type="entry name" value="Mce_C"/>
</dbReference>
<evidence type="ECO:0000313" key="3">
    <source>
        <dbReference type="EMBL" id="MBS4102987.1"/>
    </source>
</evidence>
<name>A0ABS5NGJ3_TSUPA</name>
<dbReference type="Pfam" id="PF02470">
    <property type="entry name" value="MlaD"/>
    <property type="match status" value="1"/>
</dbReference>
<evidence type="ECO:0000313" key="4">
    <source>
        <dbReference type="Proteomes" id="UP000676853"/>
    </source>
</evidence>
<dbReference type="InterPro" id="IPR005693">
    <property type="entry name" value="Mce"/>
</dbReference>
<accession>A0ABS5NGJ3</accession>
<evidence type="ECO:0000259" key="2">
    <source>
        <dbReference type="Pfam" id="PF11887"/>
    </source>
</evidence>
<feature type="domain" description="Mammalian cell entry C-terminal" evidence="2">
    <location>
        <begin position="118"/>
        <end position="317"/>
    </location>
</feature>
<evidence type="ECO:0000259" key="1">
    <source>
        <dbReference type="Pfam" id="PF02470"/>
    </source>
</evidence>
<dbReference type="Proteomes" id="UP000676853">
    <property type="component" value="Unassembled WGS sequence"/>
</dbReference>
<protein>
    <submittedName>
        <fullName evidence="3">MCE family protein</fullName>
    </submittedName>
</protein>
<dbReference type="InterPro" id="IPR052336">
    <property type="entry name" value="MlaD_Phospholipid_Transporter"/>
</dbReference>
<keyword evidence="4" id="KW-1185">Reference proteome</keyword>